<dbReference type="PANTHER" id="PTHR42110">
    <property type="entry name" value="L-ASPARAGINASE, PUTATIVE (AFU_ORTHOLOGUE AFUA_3G11890)-RELATED"/>
    <property type="match status" value="1"/>
</dbReference>
<dbReference type="Proteomes" id="UP000290624">
    <property type="component" value="Unassembled WGS sequence"/>
</dbReference>
<name>A0A4Q2EI85_9ACTN</name>
<dbReference type="PANTHER" id="PTHR42110:SF1">
    <property type="entry name" value="L-ASPARAGINASE, PUTATIVE (AFU_ORTHOLOGUE AFUA_3G11890)-RELATED"/>
    <property type="match status" value="1"/>
</dbReference>
<evidence type="ECO:0000313" key="1">
    <source>
        <dbReference type="EMBL" id="RXW32803.1"/>
    </source>
</evidence>
<dbReference type="OrthoDB" id="9780674at2"/>
<reference evidence="1 2" key="1">
    <citation type="submission" date="2018-01" db="EMBL/GenBank/DDBJ databases">
        <title>Lactibacter flavus gen. nov., sp. nov., a novel bacterium of the family Propionibacteriaceae isolated from raw milk and dairy products.</title>
        <authorList>
            <person name="Wenning M."/>
            <person name="Breitenwieser F."/>
            <person name="Huptas C."/>
            <person name="von Neubeck M."/>
            <person name="Busse H.-J."/>
            <person name="Scherer S."/>
        </authorList>
    </citation>
    <scope>NUCLEOTIDE SEQUENCE [LARGE SCALE GENOMIC DNA]</scope>
    <source>
        <strain evidence="1 2">VG341</strain>
    </source>
</reference>
<proteinExistence type="predicted"/>
<protein>
    <submittedName>
        <fullName evidence="1">Asparaginase</fullName>
    </submittedName>
</protein>
<keyword evidence="2" id="KW-1185">Reference proteome</keyword>
<sequence length="356" mass="37000">MVSRSVSQEKFRLPWLGRVCDRGGASAQPPRVNRRTRRVQSVSLVDAPIVARVVRQGFVESLHRGLAVITAPDGSVERAWGDPATPVFPRSSLKPLQAIASLRSGAPLRDQALALACASHSGEAWQMAGVRASLAASGLTVDALGNTPGQPIGEHALQVWLAAGYGEERIAQNCSGKHAGFLRACVASGWSLGDYLDPAHPLQEAVVQVIADYADEPIVATAVDGCGAPVHAFALTGLARAFGRMAAAQEGEAEAVAHAMHSFPFYVGGPRRPDSELMAAVPGVIAKEGAEAVFAVGLPDGRGVAVKIADGSRAGRVVAAAALRYCDVDPRALDKLGDIPVLGHGERVGAVEATLD</sequence>
<dbReference type="InterPro" id="IPR010349">
    <property type="entry name" value="Asparaginase_II"/>
</dbReference>
<comment type="caution">
    <text evidence="1">The sequence shown here is derived from an EMBL/GenBank/DDBJ whole genome shotgun (WGS) entry which is preliminary data.</text>
</comment>
<evidence type="ECO:0000313" key="2">
    <source>
        <dbReference type="Proteomes" id="UP000290624"/>
    </source>
</evidence>
<dbReference type="AlphaFoldDB" id="A0A4Q2EI85"/>
<dbReference type="Pfam" id="PF06089">
    <property type="entry name" value="Asparaginase_II"/>
    <property type="match status" value="1"/>
</dbReference>
<dbReference type="EMBL" id="PPCV01000003">
    <property type="protein sequence ID" value="RXW32803.1"/>
    <property type="molecule type" value="Genomic_DNA"/>
</dbReference>
<organism evidence="1 2">
    <name type="scientific">Propioniciclava flava</name>
    <dbReference type="NCBI Taxonomy" id="2072026"/>
    <lineage>
        <taxon>Bacteria</taxon>
        <taxon>Bacillati</taxon>
        <taxon>Actinomycetota</taxon>
        <taxon>Actinomycetes</taxon>
        <taxon>Propionibacteriales</taxon>
        <taxon>Propionibacteriaceae</taxon>
        <taxon>Propioniciclava</taxon>
    </lineage>
</organism>
<gene>
    <name evidence="1" type="ORF">C1706_05520</name>
</gene>
<accession>A0A4Q2EI85</accession>